<evidence type="ECO:0000256" key="4">
    <source>
        <dbReference type="ARBA" id="ARBA00022989"/>
    </source>
</evidence>
<name>A0ABV2JI37_9STRE</name>
<dbReference type="InterPro" id="IPR045863">
    <property type="entry name" value="CorA_TM1_TM2"/>
</dbReference>
<gene>
    <name evidence="7" type="ORF">ABID27_000181</name>
</gene>
<dbReference type="CDD" id="cd12827">
    <property type="entry name" value="EcCorA_ZntB-like_u2"/>
    <property type="match status" value="1"/>
</dbReference>
<evidence type="ECO:0000256" key="3">
    <source>
        <dbReference type="ARBA" id="ARBA00022692"/>
    </source>
</evidence>
<dbReference type="InterPro" id="IPR047199">
    <property type="entry name" value="CorA-like"/>
</dbReference>
<dbReference type="PANTHER" id="PTHR47891">
    <property type="entry name" value="TRANSPORTER-RELATED"/>
    <property type="match status" value="1"/>
</dbReference>
<sequence length="299" mass="34388">MQETIFGDYRWIHLDMDNRPDPQSIPQEIDHEILNYALDENERAFMEYTADTDSLTLVFNVLDLVQDDGYYETVPMTFVLRGKQVISMTNKRSAYVYQILADYLTSHPNVSAKTFLFAGLTLLTKKYFQAVDQIDHEKDVLNRKLRQQTSKKKLLAMSDLETGSVYLLAASNQNVLLLEQLESHYSQRNNSDVEKEQLTDALIEARQLVSMTQLNSQILAQLSSSFNNVLNNNLNDNLTALNVISINLAILACITGFFGMNIPLPFTDKEHTWLFLCLISILIWFTVARLLMNFVRNKR</sequence>
<proteinExistence type="inferred from homology"/>
<accession>A0ABV2JI37</accession>
<keyword evidence="5 6" id="KW-0472">Membrane</keyword>
<dbReference type="PANTHER" id="PTHR47891:SF1">
    <property type="entry name" value="CORA-MAGNESIUM AND COBALT TRANSPORTER"/>
    <property type="match status" value="1"/>
</dbReference>
<evidence type="ECO:0000313" key="8">
    <source>
        <dbReference type="Proteomes" id="UP001549055"/>
    </source>
</evidence>
<comment type="caution">
    <text evidence="7">The sequence shown here is derived from an EMBL/GenBank/DDBJ whole genome shotgun (WGS) entry which is preliminary data.</text>
</comment>
<dbReference type="RefSeq" id="WP_253362601.1">
    <property type="nucleotide sequence ID" value="NZ_JALJXU010000001.1"/>
</dbReference>
<keyword evidence="3 6" id="KW-0812">Transmembrane</keyword>
<dbReference type="InterPro" id="IPR002523">
    <property type="entry name" value="MgTranspt_CorA/ZnTranspt_ZntB"/>
</dbReference>
<organism evidence="7 8">
    <name type="scientific">Streptococcus gallinaceus</name>
    <dbReference type="NCBI Taxonomy" id="165758"/>
    <lineage>
        <taxon>Bacteria</taxon>
        <taxon>Bacillati</taxon>
        <taxon>Bacillota</taxon>
        <taxon>Bacilli</taxon>
        <taxon>Lactobacillales</taxon>
        <taxon>Streptococcaceae</taxon>
        <taxon>Streptococcus</taxon>
    </lineage>
</organism>
<dbReference type="Pfam" id="PF01544">
    <property type="entry name" value="CorA"/>
    <property type="match status" value="1"/>
</dbReference>
<keyword evidence="8" id="KW-1185">Reference proteome</keyword>
<evidence type="ECO:0000256" key="2">
    <source>
        <dbReference type="ARBA" id="ARBA00009765"/>
    </source>
</evidence>
<comment type="subcellular location">
    <subcellularLocation>
        <location evidence="1">Membrane</location>
        <topology evidence="1">Multi-pass membrane protein</topology>
    </subcellularLocation>
</comment>
<evidence type="ECO:0000313" key="7">
    <source>
        <dbReference type="EMBL" id="MET3643564.1"/>
    </source>
</evidence>
<protein>
    <submittedName>
        <fullName evidence="7">Mg2+ and Co2+ transporter CorA</fullName>
    </submittedName>
</protein>
<keyword evidence="4 6" id="KW-1133">Transmembrane helix</keyword>
<evidence type="ECO:0000256" key="5">
    <source>
        <dbReference type="ARBA" id="ARBA00023136"/>
    </source>
</evidence>
<dbReference type="Proteomes" id="UP001549055">
    <property type="component" value="Unassembled WGS sequence"/>
</dbReference>
<dbReference type="Gene3D" id="1.20.58.340">
    <property type="entry name" value="Magnesium transport protein CorA, transmembrane region"/>
    <property type="match status" value="2"/>
</dbReference>
<feature type="transmembrane region" description="Helical" evidence="6">
    <location>
        <begin position="240"/>
        <end position="260"/>
    </location>
</feature>
<feature type="transmembrane region" description="Helical" evidence="6">
    <location>
        <begin position="272"/>
        <end position="292"/>
    </location>
</feature>
<reference evidence="7 8" key="1">
    <citation type="submission" date="2024-06" db="EMBL/GenBank/DDBJ databases">
        <title>Genomic Encyclopedia of Type Strains, Phase IV (KMG-IV): sequencing the most valuable type-strain genomes for metagenomic binning, comparative biology and taxonomic classification.</title>
        <authorList>
            <person name="Goeker M."/>
        </authorList>
    </citation>
    <scope>NUCLEOTIDE SEQUENCE [LARGE SCALE GENOMIC DNA]</scope>
    <source>
        <strain evidence="7 8">DSM 15349</strain>
    </source>
</reference>
<dbReference type="SUPFAM" id="SSF143865">
    <property type="entry name" value="CorA soluble domain-like"/>
    <property type="match status" value="1"/>
</dbReference>
<dbReference type="InterPro" id="IPR045861">
    <property type="entry name" value="CorA_cytoplasmic_dom"/>
</dbReference>
<comment type="similarity">
    <text evidence="2">Belongs to the CorA metal ion transporter (MIT) (TC 1.A.35) family.</text>
</comment>
<evidence type="ECO:0000256" key="1">
    <source>
        <dbReference type="ARBA" id="ARBA00004141"/>
    </source>
</evidence>
<dbReference type="SUPFAM" id="SSF144083">
    <property type="entry name" value="Magnesium transport protein CorA, transmembrane region"/>
    <property type="match status" value="1"/>
</dbReference>
<dbReference type="EMBL" id="JBEPMK010000001">
    <property type="protein sequence ID" value="MET3643564.1"/>
    <property type="molecule type" value="Genomic_DNA"/>
</dbReference>
<evidence type="ECO:0000256" key="6">
    <source>
        <dbReference type="SAM" id="Phobius"/>
    </source>
</evidence>